<accession>A0A3G5AIY4</accession>
<feature type="non-terminal residue" evidence="1">
    <location>
        <position position="58"/>
    </location>
</feature>
<dbReference type="EMBL" id="MK072532">
    <property type="protein sequence ID" value="AYV87126.1"/>
    <property type="molecule type" value="Genomic_DNA"/>
</dbReference>
<reference evidence="1" key="1">
    <citation type="submission" date="2018-10" db="EMBL/GenBank/DDBJ databases">
        <title>Hidden diversity of soil giant viruses.</title>
        <authorList>
            <person name="Schulz F."/>
            <person name="Alteio L."/>
            <person name="Goudeau D."/>
            <person name="Ryan E.M."/>
            <person name="Malmstrom R.R."/>
            <person name="Blanchard J."/>
            <person name="Woyke T."/>
        </authorList>
    </citation>
    <scope>NUCLEOTIDE SEQUENCE</scope>
    <source>
        <strain evidence="1">SYV1</strain>
    </source>
</reference>
<sequence length="58" mass="6654">MAPLLLTFLRSFPELKTLNLETPNSVRDEVSIYELDQLDEVVHLLKPMSDLTLITLNL</sequence>
<evidence type="ECO:0000313" key="1">
    <source>
        <dbReference type="EMBL" id="AYV87126.1"/>
    </source>
</evidence>
<name>A0A3G5AIY4_9VIRU</name>
<gene>
    <name evidence="1" type="ORF">Sylvanvirus26_16</name>
</gene>
<organism evidence="1">
    <name type="scientific">Sylvanvirus sp</name>
    <dbReference type="NCBI Taxonomy" id="2487774"/>
    <lineage>
        <taxon>Viruses</taxon>
    </lineage>
</organism>
<protein>
    <submittedName>
        <fullName evidence="1">Uncharacterized protein</fullName>
    </submittedName>
</protein>
<proteinExistence type="predicted"/>